<organism evidence="7 8">
    <name type="scientific">Gaopeijia maritima</name>
    <dbReference type="NCBI Taxonomy" id="3119007"/>
    <lineage>
        <taxon>Bacteria</taxon>
        <taxon>Pseudomonadati</taxon>
        <taxon>Gemmatimonadota</taxon>
        <taxon>Longimicrobiia</taxon>
        <taxon>Gaopeijiales</taxon>
        <taxon>Gaopeijiaceae</taxon>
        <taxon>Gaopeijia</taxon>
    </lineage>
</organism>
<dbReference type="Gene3D" id="3.40.630.10">
    <property type="entry name" value="Zn peptidases"/>
    <property type="match status" value="1"/>
</dbReference>
<reference evidence="7 8" key="1">
    <citation type="submission" date="2024-02" db="EMBL/GenBank/DDBJ databases">
        <title>A novel Gemmatimonadota bacterium.</title>
        <authorList>
            <person name="Du Z.-J."/>
            <person name="Ye Y.-Q."/>
        </authorList>
    </citation>
    <scope>NUCLEOTIDE SEQUENCE [LARGE SCALE GENOMIC DNA]</scope>
    <source>
        <strain evidence="7 8">DH-20</strain>
    </source>
</reference>
<dbReference type="Gene3D" id="3.30.70.360">
    <property type="match status" value="1"/>
</dbReference>
<dbReference type="InterPro" id="IPR011650">
    <property type="entry name" value="Peptidase_M20_dimer"/>
</dbReference>
<keyword evidence="4" id="KW-0862">Zinc</keyword>
<dbReference type="PROSITE" id="PS00758">
    <property type="entry name" value="ARGE_DAPE_CPG2_1"/>
    <property type="match status" value="1"/>
</dbReference>
<name>A0ABU9ECU8_9BACT</name>
<comment type="cofactor">
    <cofactor evidence="1">
        <name>Zn(2+)</name>
        <dbReference type="ChEBI" id="CHEBI:29105"/>
    </cofactor>
</comment>
<dbReference type="SUPFAM" id="SSF55031">
    <property type="entry name" value="Bacterial exopeptidase dimerisation domain"/>
    <property type="match status" value="1"/>
</dbReference>
<comment type="caution">
    <text evidence="7">The sequence shown here is derived from an EMBL/GenBank/DDBJ whole genome shotgun (WGS) entry which is preliminary data.</text>
</comment>
<dbReference type="SUPFAM" id="SSF53187">
    <property type="entry name" value="Zn-dependent exopeptidases"/>
    <property type="match status" value="1"/>
</dbReference>
<keyword evidence="5" id="KW-0732">Signal</keyword>
<dbReference type="PANTHER" id="PTHR43808">
    <property type="entry name" value="ACETYLORNITHINE DEACETYLASE"/>
    <property type="match status" value="1"/>
</dbReference>
<evidence type="ECO:0000259" key="6">
    <source>
        <dbReference type="Pfam" id="PF07687"/>
    </source>
</evidence>
<dbReference type="Pfam" id="PF07687">
    <property type="entry name" value="M20_dimer"/>
    <property type="match status" value="1"/>
</dbReference>
<dbReference type="InterPro" id="IPR001261">
    <property type="entry name" value="ArgE/DapE_CS"/>
</dbReference>
<dbReference type="EMBL" id="JBBHLI010000012">
    <property type="protein sequence ID" value="MEK9502547.1"/>
    <property type="molecule type" value="Genomic_DNA"/>
</dbReference>
<evidence type="ECO:0000256" key="2">
    <source>
        <dbReference type="ARBA" id="ARBA00022723"/>
    </source>
</evidence>
<evidence type="ECO:0000256" key="1">
    <source>
        <dbReference type="ARBA" id="ARBA00001947"/>
    </source>
</evidence>
<proteinExistence type="predicted"/>
<keyword evidence="3" id="KW-0378">Hydrolase</keyword>
<keyword evidence="2" id="KW-0479">Metal-binding</keyword>
<dbReference type="RefSeq" id="WP_405282600.1">
    <property type="nucleotide sequence ID" value="NZ_CP144380.1"/>
</dbReference>
<protein>
    <submittedName>
        <fullName evidence="7">M20/M25/M40 family metallo-hydrolase</fullName>
    </submittedName>
</protein>
<gene>
    <name evidence="7" type="ORF">WI372_16255</name>
</gene>
<evidence type="ECO:0000256" key="3">
    <source>
        <dbReference type="ARBA" id="ARBA00022801"/>
    </source>
</evidence>
<sequence length="432" mass="45475">MKNLAAIPLALALALFTPSPGTGQLTSTEQRLVEAVEANQPEAIALLETIVNINSGTLNAAGQRAVYDVLAPRFEALGFEVEYVVPAVENRGGHLVARRAGDRGRHLLLIGHLDTVFEEDSPFQRWEMLDDSIARGPGAADMKGGDVVIWSALEAMHAAGTLDGAAITVVMTGDEERPGSPVAEARRALVEAGVEADVALGFEGGTPGLGVIARRSSSSWKLEITATTAHSSGVFSDFVGAGAIYEAARILEDFYSEIRGEENLTFNASTIVGGTEAEWDDVTARGSAFGKTNVVPPVAIVTGDIRTITDEQLERTREKMRQIVARSLPGTSARITFGEGYPSMPPTQANRDLLEVLSGVSVDLGEGPVEAFDPGRRGAADISFVASVIDAGLDGLGPDGRGSHTVDESVDLRSLEAAAKRAAVLMTRLTSN</sequence>
<dbReference type="PANTHER" id="PTHR43808:SF32">
    <property type="entry name" value="ARGE_DAPE-RELATED DEACYLASE"/>
    <property type="match status" value="1"/>
</dbReference>
<feature type="signal peptide" evidence="5">
    <location>
        <begin position="1"/>
        <end position="23"/>
    </location>
</feature>
<dbReference type="InterPro" id="IPR002933">
    <property type="entry name" value="Peptidase_M20"/>
</dbReference>
<dbReference type="Pfam" id="PF01546">
    <property type="entry name" value="Peptidase_M20"/>
    <property type="match status" value="1"/>
</dbReference>
<feature type="domain" description="Peptidase M20 dimerisation" evidence="6">
    <location>
        <begin position="212"/>
        <end position="329"/>
    </location>
</feature>
<evidence type="ECO:0000256" key="4">
    <source>
        <dbReference type="ARBA" id="ARBA00022833"/>
    </source>
</evidence>
<dbReference type="Proteomes" id="UP001484239">
    <property type="component" value="Unassembled WGS sequence"/>
</dbReference>
<accession>A0ABU9ECU8</accession>
<evidence type="ECO:0000313" key="7">
    <source>
        <dbReference type="EMBL" id="MEK9502547.1"/>
    </source>
</evidence>
<evidence type="ECO:0000313" key="8">
    <source>
        <dbReference type="Proteomes" id="UP001484239"/>
    </source>
</evidence>
<dbReference type="InterPro" id="IPR036264">
    <property type="entry name" value="Bact_exopeptidase_dim_dom"/>
</dbReference>
<feature type="chain" id="PRO_5046395281" evidence="5">
    <location>
        <begin position="24"/>
        <end position="432"/>
    </location>
</feature>
<keyword evidence="8" id="KW-1185">Reference proteome</keyword>
<dbReference type="InterPro" id="IPR050072">
    <property type="entry name" value="Peptidase_M20A"/>
</dbReference>
<evidence type="ECO:0000256" key="5">
    <source>
        <dbReference type="SAM" id="SignalP"/>
    </source>
</evidence>